<feature type="transmembrane region" description="Helical" evidence="9">
    <location>
        <begin position="463"/>
        <end position="490"/>
    </location>
</feature>
<dbReference type="InterPro" id="IPR001036">
    <property type="entry name" value="Acrflvin-R"/>
</dbReference>
<keyword evidence="4" id="KW-0997">Cell inner membrane</keyword>
<evidence type="ECO:0000256" key="2">
    <source>
        <dbReference type="ARBA" id="ARBA00022448"/>
    </source>
</evidence>
<dbReference type="SUPFAM" id="SSF82866">
    <property type="entry name" value="Multidrug efflux transporter AcrB transmembrane domain"/>
    <property type="match status" value="2"/>
</dbReference>
<name>A0A1X7LP39_9BURK</name>
<feature type="transmembrane region" description="Helical" evidence="9">
    <location>
        <begin position="431"/>
        <end position="451"/>
    </location>
</feature>
<keyword evidence="7 9" id="KW-0472">Membrane</keyword>
<feature type="region of interest" description="Disordered" evidence="8">
    <location>
        <begin position="780"/>
        <end position="801"/>
    </location>
</feature>
<dbReference type="PRINTS" id="PR00702">
    <property type="entry name" value="ACRIFLAVINRP"/>
</dbReference>
<accession>A0A1X7LP39</accession>
<evidence type="ECO:0000256" key="8">
    <source>
        <dbReference type="SAM" id="MobiDB-lite"/>
    </source>
</evidence>
<keyword evidence="6 9" id="KW-1133">Transmembrane helix</keyword>
<keyword evidence="3" id="KW-1003">Cell membrane</keyword>
<dbReference type="Gene3D" id="3.30.70.1440">
    <property type="entry name" value="Multidrug efflux transporter AcrB pore domain"/>
    <property type="match status" value="1"/>
</dbReference>
<dbReference type="Gene3D" id="3.30.2090.10">
    <property type="entry name" value="Multidrug efflux transporter AcrB TolC docking domain, DN and DC subdomains"/>
    <property type="match status" value="2"/>
</dbReference>
<evidence type="ECO:0000256" key="3">
    <source>
        <dbReference type="ARBA" id="ARBA00022475"/>
    </source>
</evidence>
<dbReference type="FunFam" id="1.20.1640.10:FF:000001">
    <property type="entry name" value="Efflux pump membrane transporter"/>
    <property type="match status" value="1"/>
</dbReference>
<feature type="transmembrane region" description="Helical" evidence="9">
    <location>
        <begin position="1020"/>
        <end position="1042"/>
    </location>
</feature>
<feature type="transmembrane region" description="Helical" evidence="9">
    <location>
        <begin position="337"/>
        <end position="353"/>
    </location>
</feature>
<gene>
    <name evidence="10" type="ORF">SAMN06265784_107122</name>
</gene>
<dbReference type="GO" id="GO:0005886">
    <property type="term" value="C:plasma membrane"/>
    <property type="evidence" value="ECO:0007669"/>
    <property type="project" value="UniProtKB-SubCell"/>
</dbReference>
<evidence type="ECO:0000256" key="1">
    <source>
        <dbReference type="ARBA" id="ARBA00004429"/>
    </source>
</evidence>
<feature type="region of interest" description="Disordered" evidence="8">
    <location>
        <begin position="814"/>
        <end position="835"/>
    </location>
</feature>
<dbReference type="PANTHER" id="PTHR32063">
    <property type="match status" value="1"/>
</dbReference>
<keyword evidence="5 9" id="KW-0812">Transmembrane</keyword>
<evidence type="ECO:0000256" key="6">
    <source>
        <dbReference type="ARBA" id="ARBA00022989"/>
    </source>
</evidence>
<evidence type="ECO:0000313" key="10">
    <source>
        <dbReference type="EMBL" id="SMG55103.1"/>
    </source>
</evidence>
<dbReference type="Pfam" id="PF00873">
    <property type="entry name" value="ACR_tran"/>
    <property type="match status" value="2"/>
</dbReference>
<dbReference type="SUPFAM" id="SSF82714">
    <property type="entry name" value="Multidrug efflux transporter AcrB TolC docking domain, DN and DC subdomains"/>
    <property type="match status" value="2"/>
</dbReference>
<feature type="transmembrane region" description="Helical" evidence="9">
    <location>
        <begin position="360"/>
        <end position="381"/>
    </location>
</feature>
<proteinExistence type="predicted"/>
<feature type="transmembrane region" description="Helical" evidence="9">
    <location>
        <begin position="918"/>
        <end position="937"/>
    </location>
</feature>
<dbReference type="OrthoDB" id="8764373at2"/>
<dbReference type="AlphaFoldDB" id="A0A1X7LP39"/>
<dbReference type="GO" id="GO:0042910">
    <property type="term" value="F:xenobiotic transmembrane transporter activity"/>
    <property type="evidence" value="ECO:0007669"/>
    <property type="project" value="TreeGrafter"/>
</dbReference>
<protein>
    <submittedName>
        <fullName evidence="10">Multidrug efflux pump</fullName>
    </submittedName>
</protein>
<dbReference type="Gene3D" id="3.30.70.1430">
    <property type="entry name" value="Multidrug efflux transporter AcrB pore domain"/>
    <property type="match status" value="2"/>
</dbReference>
<keyword evidence="11" id="KW-1185">Reference proteome</keyword>
<keyword evidence="2" id="KW-0813">Transport</keyword>
<evidence type="ECO:0000256" key="5">
    <source>
        <dbReference type="ARBA" id="ARBA00022692"/>
    </source>
</evidence>
<dbReference type="InterPro" id="IPR027463">
    <property type="entry name" value="AcrB_DN_DC_subdom"/>
</dbReference>
<dbReference type="Gene3D" id="1.20.1640.10">
    <property type="entry name" value="Multidrug efflux transporter AcrB transmembrane domain"/>
    <property type="match status" value="3"/>
</dbReference>
<evidence type="ECO:0000256" key="7">
    <source>
        <dbReference type="ARBA" id="ARBA00023136"/>
    </source>
</evidence>
<dbReference type="RefSeq" id="WP_085486754.1">
    <property type="nucleotide sequence ID" value="NZ_FXAT01000007.1"/>
</dbReference>
<reference evidence="11" key="1">
    <citation type="submission" date="2017-04" db="EMBL/GenBank/DDBJ databases">
        <authorList>
            <person name="Varghese N."/>
            <person name="Submissions S."/>
        </authorList>
    </citation>
    <scope>NUCLEOTIDE SEQUENCE [LARGE SCALE GENOMIC DNA]</scope>
    <source>
        <strain evidence="11">LMG 29540</strain>
    </source>
</reference>
<dbReference type="SUPFAM" id="SSF82693">
    <property type="entry name" value="Multidrug efflux transporter AcrB pore domain, PN1, PN2, PC1 and PC2 subdomains"/>
    <property type="match status" value="3"/>
</dbReference>
<evidence type="ECO:0000256" key="4">
    <source>
        <dbReference type="ARBA" id="ARBA00022519"/>
    </source>
</evidence>
<evidence type="ECO:0000313" key="11">
    <source>
        <dbReference type="Proteomes" id="UP000193228"/>
    </source>
</evidence>
<sequence>MNIPALFIRRPVATTLLAIAILISGTLAYFRLPVAPLPNIAFPVIVVQANMAGASPDIMASTVAEPLERRLGTIADVEELTSISYVGSSLIIIEFGLKRDINGAARDVEAAIQAARADLPTTLRSNPTYRQYNPADAPIMVLSLTSDTLTKAQLYDSADSVIQQQLSQVKGVGQITLGGGALPSVRVELQPGKLNSYGVGMEDVRAAISAANADSAKGHLDVGDRRYVVTSNDQITHAAPYRDLVVAYRDGAPVQLRDVAEVRDSNENIRNAGLFNGKSAILVIVYPMPGSNVVSTVQQIRNVLPSIEATLPSSVHVNVAIDRSESVRSSVGDTERTLFIAVLLVVGVVFIFLQSPRATLVPAVALPLSIVGSFGPMYLLGYSIDNLSLMALTIGTGFVVDDAVVVLENIVRHMEQGLSPKEAALKGAGEVGFTVISMSLSLIAVFLPIILMPGVVGLLFHEFAITLSIAILISLVISLTVTPAMCAYVLSRKNAGHSSARWATWIERQFERFKGVYARSLAAVLDHSLLVILLLIGLLVGNVFLFKLVPSTFFPEQDTGILIGQIMADQSISFTAMQKKLAQLQSIVQEDPAVQSVAGFTGGRALNTANVFIELKPLAERHATATEVVNRLRPKLNQVSGARLFLQAQQDLRIGGRQSAAEYQYTLTSDDSAALFKWTPKLVAALAKEHGSLLDVNSDLQQNGLQTYVNINRATAQRYGFAPNQVDNVLYDAFGQRTVSTIYNPLNQYFVVMEVAPEYWQYPQTLNQIYLSTAAGNPTGTEATQMPGSTVSGAQSTTVSSNANTNALNANAQSNATNNSISNSKGGSSTGSADSTAAETMVPLAVMASYSNSHTSTQVNHQSGLVAATISFNLPRGGSLSQAGQTIDSTIREIGMPASIHGAFAGAAAAYSQSVGTVPLLVIAALGVVYIVLGVLYESAIHPLTILSTLPSAGIGATLALLIFGTPFSVIALIGIILLIGIVKKNGIMMVDVAIQLQRQERMPARDAIHAAAVIRLRPIMMTTFAAVLGAMPLAIGIGQGASLRQPLGITVMGGLILSQVFTLYTTPVIYLYLDRLRAKLAGWSAGLRWNRDVKPGQPDTKA</sequence>
<dbReference type="PANTHER" id="PTHR32063:SF34">
    <property type="entry name" value="MULTIDRUG RESISTANCE PROTEIN MDTC"/>
    <property type="match status" value="1"/>
</dbReference>
<feature type="transmembrane region" description="Helical" evidence="9">
    <location>
        <begin position="957"/>
        <end position="980"/>
    </location>
</feature>
<dbReference type="Gene3D" id="3.30.70.1320">
    <property type="entry name" value="Multidrug efflux transporter AcrB pore domain like"/>
    <property type="match status" value="1"/>
</dbReference>
<feature type="compositionally biased region" description="Polar residues" evidence="8">
    <location>
        <begin position="780"/>
        <end position="793"/>
    </location>
</feature>
<evidence type="ECO:0000256" key="9">
    <source>
        <dbReference type="SAM" id="Phobius"/>
    </source>
</evidence>
<comment type="subcellular location">
    <subcellularLocation>
        <location evidence="1">Cell inner membrane</location>
        <topology evidence="1">Multi-pass membrane protein</topology>
    </subcellularLocation>
</comment>
<dbReference type="STRING" id="1515439.SAMN06265784_107122"/>
<organism evidence="10 11">
    <name type="scientific">Paraburkholderia susongensis</name>
    <dbReference type="NCBI Taxonomy" id="1515439"/>
    <lineage>
        <taxon>Bacteria</taxon>
        <taxon>Pseudomonadati</taxon>
        <taxon>Pseudomonadota</taxon>
        <taxon>Betaproteobacteria</taxon>
        <taxon>Burkholderiales</taxon>
        <taxon>Burkholderiaceae</taxon>
        <taxon>Paraburkholderia</taxon>
    </lineage>
</organism>
<feature type="transmembrane region" description="Helical" evidence="9">
    <location>
        <begin position="1048"/>
        <end position="1074"/>
    </location>
</feature>
<dbReference type="EMBL" id="FXAT01000007">
    <property type="protein sequence ID" value="SMG55103.1"/>
    <property type="molecule type" value="Genomic_DNA"/>
</dbReference>
<dbReference type="Proteomes" id="UP000193228">
    <property type="component" value="Unassembled WGS sequence"/>
</dbReference>
<feature type="transmembrane region" description="Helical" evidence="9">
    <location>
        <begin position="529"/>
        <end position="549"/>
    </location>
</feature>